<sequence length="261" mass="30418">MQRLFPGERVLLPTIYTLIYLYVIFSLHHPIHEFKSVSIVSINYCPINEVILINITTFAINNILTIILNKPAMNEILIIQSKIYEIRGHKVMLDFDLAEMYGTETKYLKRSVKRNIERFEGDDFMFELTKDELSRCIFGTLNNQRGHNFKYMPFAFTELGVAMLSSVLNSKMAIEVNRGIMRAFVAVRQLITIPSVDRIEQLDNQMKELKEYIEEVFTDYNDINEDTRIQLDLINKTLAELQVQKKLSSKPRNPVGFVKPK</sequence>
<keyword evidence="2" id="KW-0812">Transmembrane</keyword>
<keyword evidence="2" id="KW-0472">Membrane</keyword>
<evidence type="ECO:0000256" key="2">
    <source>
        <dbReference type="SAM" id="Phobius"/>
    </source>
</evidence>
<dbReference type="AlphaFoldDB" id="A0A0F5JDF9"/>
<evidence type="ECO:0000259" key="3">
    <source>
        <dbReference type="Pfam" id="PF10543"/>
    </source>
</evidence>
<dbReference type="EMBL" id="AQHW01000015">
    <property type="protein sequence ID" value="KKB55758.1"/>
    <property type="molecule type" value="Genomic_DNA"/>
</dbReference>
<accession>A0A0F5JDF9</accession>
<dbReference type="Proteomes" id="UP000033035">
    <property type="component" value="Unassembled WGS sequence"/>
</dbReference>
<name>A0A0F5JDF9_9BACT</name>
<feature type="domain" description="KilA-N DNA-binding" evidence="3">
    <location>
        <begin position="81"/>
        <end position="167"/>
    </location>
</feature>
<keyword evidence="1" id="KW-0175">Coiled coil</keyword>
<gene>
    <name evidence="4" type="ORF">HMPREF1536_03233</name>
</gene>
<dbReference type="HOGENOM" id="CLU_055403_2_0_10"/>
<dbReference type="InterPro" id="IPR018873">
    <property type="entry name" value="KilA-N_DNA-bd_domain"/>
</dbReference>
<feature type="coiled-coil region" evidence="1">
    <location>
        <begin position="199"/>
        <end position="244"/>
    </location>
</feature>
<proteinExistence type="predicted"/>
<feature type="transmembrane region" description="Helical" evidence="2">
    <location>
        <begin position="12"/>
        <end position="31"/>
    </location>
</feature>
<keyword evidence="5" id="KW-1185">Reference proteome</keyword>
<comment type="caution">
    <text evidence="4">The sequence shown here is derived from an EMBL/GenBank/DDBJ whole genome shotgun (WGS) entry which is preliminary data.</text>
</comment>
<dbReference type="Pfam" id="PF10543">
    <property type="entry name" value="ORF6N"/>
    <property type="match status" value="1"/>
</dbReference>
<reference evidence="4 5" key="1">
    <citation type="submission" date="2013-04" db="EMBL/GenBank/DDBJ databases">
        <title>The Genome Sequence of Parabacteroides gordonii DSM 23371.</title>
        <authorList>
            <consortium name="The Broad Institute Genomics Platform"/>
            <person name="Earl A."/>
            <person name="Ward D."/>
            <person name="Feldgarden M."/>
            <person name="Gevers D."/>
            <person name="Martens E."/>
            <person name="Sakamoto M."/>
            <person name="Benno Y."/>
            <person name="Suzuki N."/>
            <person name="Matsunaga N."/>
            <person name="Koshihara K."/>
            <person name="Seki M."/>
            <person name="Komiya H."/>
            <person name="Walker B."/>
            <person name="Young S."/>
            <person name="Zeng Q."/>
            <person name="Gargeya S."/>
            <person name="Fitzgerald M."/>
            <person name="Haas B."/>
            <person name="Abouelleil A."/>
            <person name="Allen A.W."/>
            <person name="Alvarado L."/>
            <person name="Arachchi H.M."/>
            <person name="Berlin A.M."/>
            <person name="Chapman S.B."/>
            <person name="Gainer-Dewar J."/>
            <person name="Goldberg J."/>
            <person name="Griggs A."/>
            <person name="Gujja S."/>
            <person name="Hansen M."/>
            <person name="Howarth C."/>
            <person name="Imamovic A."/>
            <person name="Ireland A."/>
            <person name="Larimer J."/>
            <person name="McCowan C."/>
            <person name="Murphy C."/>
            <person name="Pearson M."/>
            <person name="Poon T.W."/>
            <person name="Priest M."/>
            <person name="Roberts A."/>
            <person name="Saif S."/>
            <person name="Shea T."/>
            <person name="Sisk P."/>
            <person name="Sykes S."/>
            <person name="Wortman J."/>
            <person name="Nusbaum C."/>
            <person name="Birren B."/>
        </authorList>
    </citation>
    <scope>NUCLEOTIDE SEQUENCE [LARGE SCALE GENOMIC DNA]</scope>
    <source>
        <strain evidence="4 5">MS-1</strain>
    </source>
</reference>
<organism evidence="4 5">
    <name type="scientific">Parabacteroides gordonii MS-1 = DSM 23371</name>
    <dbReference type="NCBI Taxonomy" id="1203610"/>
    <lineage>
        <taxon>Bacteria</taxon>
        <taxon>Pseudomonadati</taxon>
        <taxon>Bacteroidota</taxon>
        <taxon>Bacteroidia</taxon>
        <taxon>Bacteroidales</taxon>
        <taxon>Tannerellaceae</taxon>
        <taxon>Parabacteroides</taxon>
    </lineage>
</organism>
<feature type="transmembrane region" description="Helical" evidence="2">
    <location>
        <begin position="51"/>
        <end position="68"/>
    </location>
</feature>
<evidence type="ECO:0000256" key="1">
    <source>
        <dbReference type="SAM" id="Coils"/>
    </source>
</evidence>
<evidence type="ECO:0000313" key="5">
    <source>
        <dbReference type="Proteomes" id="UP000033035"/>
    </source>
</evidence>
<protein>
    <recommendedName>
        <fullName evidence="3">KilA-N DNA-binding domain-containing protein</fullName>
    </recommendedName>
</protein>
<keyword evidence="2" id="KW-1133">Transmembrane helix</keyword>
<evidence type="ECO:0000313" key="4">
    <source>
        <dbReference type="EMBL" id="KKB55758.1"/>
    </source>
</evidence>
<dbReference type="STRING" id="1203610.HMPREF1536_03233"/>
<dbReference type="PATRIC" id="fig|1203610.3.peg.3296"/>